<reference evidence="2" key="1">
    <citation type="submission" date="2021-02" db="EMBL/GenBank/DDBJ databases">
        <authorList>
            <person name="Palmer J.M."/>
        </authorList>
    </citation>
    <scope>NUCLEOTIDE SEQUENCE</scope>
    <source>
        <strain evidence="2">SCRP734</strain>
    </source>
</reference>
<comment type="caution">
    <text evidence="2">The sequence shown here is derived from an EMBL/GenBank/DDBJ whole genome shotgun (WGS) entry which is preliminary data.</text>
</comment>
<feature type="compositionally biased region" description="Polar residues" evidence="1">
    <location>
        <begin position="167"/>
        <end position="176"/>
    </location>
</feature>
<evidence type="ECO:0000313" key="2">
    <source>
        <dbReference type="EMBL" id="KAG7383811.1"/>
    </source>
</evidence>
<evidence type="ECO:0000313" key="3">
    <source>
        <dbReference type="Proteomes" id="UP000694044"/>
    </source>
</evidence>
<feature type="region of interest" description="Disordered" evidence="1">
    <location>
        <begin position="964"/>
        <end position="983"/>
    </location>
</feature>
<accession>A0A8T1VRN5</accession>
<evidence type="ECO:0000256" key="1">
    <source>
        <dbReference type="SAM" id="MobiDB-lite"/>
    </source>
</evidence>
<gene>
    <name evidence="2" type="ORF">PHYPSEUDO_003294</name>
</gene>
<proteinExistence type="predicted"/>
<dbReference type="AlphaFoldDB" id="A0A8T1VRN5"/>
<feature type="compositionally biased region" description="Basic residues" evidence="1">
    <location>
        <begin position="964"/>
        <end position="978"/>
    </location>
</feature>
<evidence type="ECO:0008006" key="4">
    <source>
        <dbReference type="Google" id="ProtNLM"/>
    </source>
</evidence>
<feature type="compositionally biased region" description="Acidic residues" evidence="1">
    <location>
        <begin position="299"/>
        <end position="312"/>
    </location>
</feature>
<feature type="compositionally biased region" description="Basic residues" evidence="1">
    <location>
        <begin position="400"/>
        <end position="412"/>
    </location>
</feature>
<keyword evidence="3" id="KW-1185">Reference proteome</keyword>
<sequence length="1071" mass="116260">MESGRQTAQSVADTVRRMMNAMAATGMGADAPPSEPPRTFPLLAASTAYAEEKYKDDYYDEVDNSFDYIPVNELTVASESSEDVAAEEDKKEDEEVLLGTDGDVAVEPPTDTRVIPKVVVERDTVIRDTTVVTEYAQVVAEEDVPDEASSTVQLNKLMDIIARTSSAVGDQQTSPTLEAAATSEGTNGSTDDIAMEIKVKSASGDDESDADERSPTQPAEADEAMAEDVTRGTPSSGDLVHEADAEMSGAPQDPAEKSAAPLPPQTATSAKANPPLVGKGKQQDVCVKPLPATANEQAADSDEDMESDDEVVGDTPPSAEENDAPATPDQRPRKKKSSSPSKDGDKTPSACLATPTAPDTKVGKTTQGVNPSRDPALATALDSPKPSHKKTAAAPVHTPKQPKRAVSKKRKAPATTLDGGGSEDDRFSPRRRSSRIKHEPPKFTYPVKKLADETVMDHFDRREETSAASSPAMSGMSCEYCGKQMTASRGVANRHLKVCPGFSSPEPKAAAQEHEANPCEAKPALTSSVAAAPTQVQTIKAEASDRRLAVVQLMGSQGLAHKVKGAFQKDPFAGLAAVSRFDELVRNDVTGLRHLDVQALLDAVDAEDGTVVQLRPKLPGVRRSTGCDVLESVSKAKARDLEDAALRFPAPRTVADQFIVPLARELGLEYAMHLHVARFVNCPLDETILDWQFRRSETVVFQLRGKAMWRLKKSRVEYPLASFHPESWQLEDVAHDAKVQRLASMGCLAPPGEDVDVFDESATAAGATELHEHTLTPGAVLYLPAGVWFEAETQGRNTLWLEVQLGSLNYKELVCSALVQLCSSDKQGRMGLQLYPGNRTQTKQARHHAEACFKSLREELTKVEGGDVLPEYLVTEDMEELVAEGLVQVTDKTLASTSVVVDLTNPRFKLKRVKVFRGAAYRVNPIALLMNIDEIPRLLPAQRDDDESVGDASAASITPTRHRALKRTPKPKPKRKQALRATTHTGKQTYVLDESFGNDKYQSQLHVKFQCSAEHSRLVEWLRDRGSEPFDLDEFSRGDGTLLDQGVSEEKARNLLRFLCFVGYVTQAKAP</sequence>
<protein>
    <recommendedName>
        <fullName evidence="4">JmjC domain-containing protein</fullName>
    </recommendedName>
</protein>
<dbReference type="OrthoDB" id="47172at2759"/>
<organism evidence="2 3">
    <name type="scientific">Phytophthora pseudosyringae</name>
    <dbReference type="NCBI Taxonomy" id="221518"/>
    <lineage>
        <taxon>Eukaryota</taxon>
        <taxon>Sar</taxon>
        <taxon>Stramenopiles</taxon>
        <taxon>Oomycota</taxon>
        <taxon>Peronosporomycetes</taxon>
        <taxon>Peronosporales</taxon>
        <taxon>Peronosporaceae</taxon>
        <taxon>Phytophthora</taxon>
    </lineage>
</organism>
<name>A0A8T1VRN5_9STRA</name>
<dbReference type="Proteomes" id="UP000694044">
    <property type="component" value="Unassembled WGS sequence"/>
</dbReference>
<dbReference type="EMBL" id="JAGDFM010000166">
    <property type="protein sequence ID" value="KAG7383811.1"/>
    <property type="molecule type" value="Genomic_DNA"/>
</dbReference>
<feature type="region of interest" description="Disordered" evidence="1">
    <location>
        <begin position="167"/>
        <end position="439"/>
    </location>
</feature>